<dbReference type="OrthoDB" id="9772064at2"/>
<dbReference type="GO" id="GO:0045892">
    <property type="term" value="P:negative regulation of DNA-templated transcription"/>
    <property type="evidence" value="ECO:0007669"/>
    <property type="project" value="InterPro"/>
</dbReference>
<proteinExistence type="predicted"/>
<reference evidence="2 3" key="1">
    <citation type="submission" date="2018-08" db="EMBL/GenBank/DDBJ databases">
        <title>Lysobacter sp. zong2l5, whole genome shotgun sequence.</title>
        <authorList>
            <person name="Zhang X."/>
            <person name="Feng G."/>
            <person name="Zhu H."/>
        </authorList>
    </citation>
    <scope>NUCLEOTIDE SEQUENCE [LARGE SCALE GENOMIC DNA]</scope>
    <source>
        <strain evidence="3">zong2l5</strain>
    </source>
</reference>
<dbReference type="EMBL" id="QTSU01000004">
    <property type="protein sequence ID" value="RDZ26134.1"/>
    <property type="molecule type" value="Genomic_DNA"/>
</dbReference>
<evidence type="ECO:0000259" key="1">
    <source>
        <dbReference type="Pfam" id="PF07022"/>
    </source>
</evidence>
<evidence type="ECO:0000313" key="3">
    <source>
        <dbReference type="Proteomes" id="UP000264492"/>
    </source>
</evidence>
<dbReference type="SUPFAM" id="SSF47413">
    <property type="entry name" value="lambda repressor-like DNA-binding domains"/>
    <property type="match status" value="1"/>
</dbReference>
<sequence>MRSTPHEDFAQRLQQVLDYSGFPKGRARTGALALRYNVSRETARKWLTGLTLPELTRIISIAEQQNVSLEWLATGRGTLQGESLSVREEPGKYGDPDELHLVGLVRRLTRKKRRALLELLDAH</sequence>
<dbReference type="InterPro" id="IPR010744">
    <property type="entry name" value="Phage_CI_N"/>
</dbReference>
<feature type="domain" description="Bacteriophage CI repressor N-terminal" evidence="1">
    <location>
        <begin position="31"/>
        <end position="80"/>
    </location>
</feature>
<organism evidence="2 3">
    <name type="scientific">Lysobacter silvisoli</name>
    <dbReference type="NCBI Taxonomy" id="2293254"/>
    <lineage>
        <taxon>Bacteria</taxon>
        <taxon>Pseudomonadati</taxon>
        <taxon>Pseudomonadota</taxon>
        <taxon>Gammaproteobacteria</taxon>
        <taxon>Lysobacterales</taxon>
        <taxon>Lysobacteraceae</taxon>
        <taxon>Lysobacter</taxon>
    </lineage>
</organism>
<keyword evidence="3" id="KW-1185">Reference proteome</keyword>
<accession>A0A371JWX9</accession>
<dbReference type="Proteomes" id="UP000264492">
    <property type="component" value="Unassembled WGS sequence"/>
</dbReference>
<protein>
    <submittedName>
        <fullName evidence="2">Helix-turn-helix domain-containing protein</fullName>
    </submittedName>
</protein>
<dbReference type="Gene3D" id="1.10.260.40">
    <property type="entry name" value="lambda repressor-like DNA-binding domains"/>
    <property type="match status" value="1"/>
</dbReference>
<gene>
    <name evidence="2" type="ORF">DX914_17825</name>
</gene>
<evidence type="ECO:0000313" key="2">
    <source>
        <dbReference type="EMBL" id="RDZ26134.1"/>
    </source>
</evidence>
<dbReference type="Pfam" id="PF07022">
    <property type="entry name" value="Phage_CI_repr"/>
    <property type="match status" value="1"/>
</dbReference>
<dbReference type="InterPro" id="IPR010982">
    <property type="entry name" value="Lambda_DNA-bd_dom_sf"/>
</dbReference>
<comment type="caution">
    <text evidence="2">The sequence shown here is derived from an EMBL/GenBank/DDBJ whole genome shotgun (WGS) entry which is preliminary data.</text>
</comment>
<dbReference type="GO" id="GO:0003677">
    <property type="term" value="F:DNA binding"/>
    <property type="evidence" value="ECO:0007669"/>
    <property type="project" value="InterPro"/>
</dbReference>
<dbReference type="RefSeq" id="WP_115861318.1">
    <property type="nucleotide sequence ID" value="NZ_QTSU01000004.1"/>
</dbReference>
<dbReference type="AlphaFoldDB" id="A0A371JWX9"/>
<name>A0A371JWX9_9GAMM</name>